<dbReference type="Proteomes" id="UP001159371">
    <property type="component" value="Unassembled WGS sequence"/>
</dbReference>
<comment type="caution">
    <text evidence="1">The sequence shown here is derived from an EMBL/GenBank/DDBJ whole genome shotgun (WGS) entry which is preliminary data.</text>
</comment>
<dbReference type="Gene3D" id="1.20.1440.60">
    <property type="entry name" value="23S rRNA-intervening sequence"/>
    <property type="match status" value="1"/>
</dbReference>
<evidence type="ECO:0000313" key="2">
    <source>
        <dbReference type="Proteomes" id="UP001159371"/>
    </source>
</evidence>
<dbReference type="PANTHER" id="PTHR38471">
    <property type="entry name" value="FOUR HELIX BUNDLE PROTEIN"/>
    <property type="match status" value="1"/>
</dbReference>
<organism evidence="1 2">
    <name type="scientific">Umezakia ovalisporum FSS-43</name>
    <dbReference type="NCBI Taxonomy" id="2740520"/>
    <lineage>
        <taxon>Bacteria</taxon>
        <taxon>Bacillati</taxon>
        <taxon>Cyanobacteriota</taxon>
        <taxon>Cyanophyceae</taxon>
        <taxon>Nostocales</taxon>
        <taxon>Nodulariaceae</taxon>
        <taxon>Umezakia</taxon>
    </lineage>
</organism>
<dbReference type="CDD" id="cd16377">
    <property type="entry name" value="23S_rRNA_IVP_like"/>
    <property type="match status" value="1"/>
</dbReference>
<dbReference type="InterPro" id="IPR012657">
    <property type="entry name" value="23S_rRNA-intervening_sequence"/>
</dbReference>
<reference evidence="1 2" key="1">
    <citation type="journal article" date="2023" name="J. Phycol.">
        <title>Chrysosporum ovalisporum is synonymous with the true-branching cyanobacterium Umezakia natans (Nostocales/Aphanizomenonaceae).</title>
        <authorList>
            <person name="McGregor G.B."/>
            <person name="Sendall B.C."/>
            <person name="Niiyama Y."/>
            <person name="Tuji A."/>
            <person name="Willis A."/>
        </authorList>
    </citation>
    <scope>NUCLEOTIDE SEQUENCE [LARGE SCALE GENOMIC DNA]</scope>
    <source>
        <strain evidence="1 2">FSS-43</strain>
    </source>
</reference>
<dbReference type="PANTHER" id="PTHR38471:SF2">
    <property type="entry name" value="FOUR HELIX BUNDLE PROTEIN"/>
    <property type="match status" value="1"/>
</dbReference>
<evidence type="ECO:0000313" key="1">
    <source>
        <dbReference type="EMBL" id="MDH6056133.1"/>
    </source>
</evidence>
<name>A0ABT6K1D6_9CYAN</name>
<keyword evidence="2" id="KW-1185">Reference proteome</keyword>
<protein>
    <submittedName>
        <fullName evidence="1">Four helix bundle protein</fullName>
    </submittedName>
</protein>
<proteinExistence type="predicted"/>
<dbReference type="EMBL" id="JANQDO010000034">
    <property type="protein sequence ID" value="MDH6056133.1"/>
    <property type="molecule type" value="Genomic_DNA"/>
</dbReference>
<dbReference type="SUPFAM" id="SSF158446">
    <property type="entry name" value="IVS-encoded protein-like"/>
    <property type="match status" value="1"/>
</dbReference>
<dbReference type="InterPro" id="IPR036583">
    <property type="entry name" value="23S_rRNA_IVS_sf"/>
</dbReference>
<dbReference type="NCBIfam" id="TIGR02436">
    <property type="entry name" value="four helix bundle protein"/>
    <property type="match status" value="1"/>
</dbReference>
<sequence length="121" mass="13857">MSKSYTELEVWKASRALVNDVYGLTRTFPKEEIFGLSSQLRRCAISVPSNIAEGIGRNHAKDTIQFLFMARGSLYEVETQLFLASDQRYLDDLQSDGLLEQVTRCKQLLNGLINHYEKRPI</sequence>
<accession>A0ABT6K1D6</accession>
<dbReference type="RefSeq" id="WP_280656564.1">
    <property type="nucleotide sequence ID" value="NZ_JANQDO010000034.1"/>
</dbReference>
<gene>
    <name evidence="1" type="ORF">NWP19_04870</name>
</gene>
<dbReference type="Pfam" id="PF05635">
    <property type="entry name" value="23S_rRNA_IVP"/>
    <property type="match status" value="1"/>
</dbReference>